<proteinExistence type="predicted"/>
<protein>
    <submittedName>
        <fullName evidence="2">Reverse transcriptase</fullName>
    </submittedName>
</protein>
<keyword evidence="2" id="KW-0695">RNA-directed DNA polymerase</keyword>
<feature type="region of interest" description="Disordered" evidence="1">
    <location>
        <begin position="51"/>
        <end position="99"/>
    </location>
</feature>
<keyword evidence="3" id="KW-1185">Reference proteome</keyword>
<evidence type="ECO:0000313" key="3">
    <source>
        <dbReference type="Proteomes" id="UP000762676"/>
    </source>
</evidence>
<feature type="compositionally biased region" description="Low complexity" evidence="1">
    <location>
        <begin position="68"/>
        <end position="78"/>
    </location>
</feature>
<dbReference type="AlphaFoldDB" id="A0AAV4FG96"/>
<evidence type="ECO:0000313" key="2">
    <source>
        <dbReference type="EMBL" id="GFR72064.1"/>
    </source>
</evidence>
<evidence type="ECO:0000256" key="1">
    <source>
        <dbReference type="SAM" id="MobiDB-lite"/>
    </source>
</evidence>
<dbReference type="PANTHER" id="PTHR33050:SF7">
    <property type="entry name" value="RIBONUCLEASE H"/>
    <property type="match status" value="1"/>
</dbReference>
<keyword evidence="2" id="KW-0548">Nucleotidyltransferase</keyword>
<sequence length="698" mass="77850">MASSNNDDILSLHEECDAALVEGGGEKPKEQTDILSALQEQTLLLAKVLEAKGRGRKRQRGSNRACLSSSSSSPSPSHSRAKRRTFPRKRVSSKVTRPISSGEIVSSAAELENELCNVASDASEKFTEPPASDDVFATAEAELLSSDEVGPPLMEKLGTFVTNRFSKKLEEAVLKKKLSEQKRPSNCPSLSAPLTNPLIWQALGAPYKRNDARLTNAQINISKAATAVALAVEHLHDLKDQQPSLQKPLGSLLDAVSLLGHTHQHLIAFKKDAQRYALPRDFKDVCNVEASDSKFLYGDDIKKSLREAKEDKRLTYISMGPLYYRQLERDKVIALRVAKGDWDADMQVSDKARAEVKWWRDSTRGLSPATPILRCEPNLVIFSDASLQAWGATCGGEKTGGAWTAIEKKRHINELELLAAFLAIQSFSKGKRDSHVRIFVDNTTTMACVNKMGSSRSSLLDLLAKDIWGWCNKRNLWLSAARIAGKDNVVADRESRTVNNDTEWILNTNLLCSALKILQFNPEIDLFASRLNHQFESYVSYRADPGAVFLDAFAMSWSNLKLYAFPPFSLLSKVVQKIIKNEASGTIVAPFWPTQTFFPTLMKILIDRPVLLSARKNLLILRNEPGAVHSLHKKLRLLVCRVSGQSIQVKAFLRKQPTYLCAHGEAEHKNCTLGTSKTGDGMRLYNKWIQFRRHWLLL</sequence>
<gene>
    <name evidence="2" type="ORF">ElyMa_003830500</name>
</gene>
<comment type="caution">
    <text evidence="2">The sequence shown here is derived from an EMBL/GenBank/DDBJ whole genome shotgun (WGS) entry which is preliminary data.</text>
</comment>
<dbReference type="CDD" id="cd09275">
    <property type="entry name" value="RNase_HI_RT_DIRS1"/>
    <property type="match status" value="1"/>
</dbReference>
<organism evidence="2 3">
    <name type="scientific">Elysia marginata</name>
    <dbReference type="NCBI Taxonomy" id="1093978"/>
    <lineage>
        <taxon>Eukaryota</taxon>
        <taxon>Metazoa</taxon>
        <taxon>Spiralia</taxon>
        <taxon>Lophotrochozoa</taxon>
        <taxon>Mollusca</taxon>
        <taxon>Gastropoda</taxon>
        <taxon>Heterobranchia</taxon>
        <taxon>Euthyneura</taxon>
        <taxon>Panpulmonata</taxon>
        <taxon>Sacoglossa</taxon>
        <taxon>Placobranchoidea</taxon>
        <taxon>Plakobranchidae</taxon>
        <taxon>Elysia</taxon>
    </lineage>
</organism>
<dbReference type="InterPro" id="IPR052055">
    <property type="entry name" value="Hepadnavirus_pol/RT"/>
</dbReference>
<dbReference type="EMBL" id="BMAT01007816">
    <property type="protein sequence ID" value="GFR72064.1"/>
    <property type="molecule type" value="Genomic_DNA"/>
</dbReference>
<dbReference type="PANTHER" id="PTHR33050">
    <property type="entry name" value="REVERSE TRANSCRIPTASE DOMAIN-CONTAINING PROTEIN"/>
    <property type="match status" value="1"/>
</dbReference>
<accession>A0AAV4FG96</accession>
<reference evidence="2 3" key="1">
    <citation type="journal article" date="2021" name="Elife">
        <title>Chloroplast acquisition without the gene transfer in kleptoplastic sea slugs, Plakobranchus ocellatus.</title>
        <authorList>
            <person name="Maeda T."/>
            <person name="Takahashi S."/>
            <person name="Yoshida T."/>
            <person name="Shimamura S."/>
            <person name="Takaki Y."/>
            <person name="Nagai Y."/>
            <person name="Toyoda A."/>
            <person name="Suzuki Y."/>
            <person name="Arimoto A."/>
            <person name="Ishii H."/>
            <person name="Satoh N."/>
            <person name="Nishiyama T."/>
            <person name="Hasebe M."/>
            <person name="Maruyama T."/>
            <person name="Minagawa J."/>
            <person name="Obokata J."/>
            <person name="Shigenobu S."/>
        </authorList>
    </citation>
    <scope>NUCLEOTIDE SEQUENCE [LARGE SCALE GENOMIC DNA]</scope>
</reference>
<dbReference type="Proteomes" id="UP000762676">
    <property type="component" value="Unassembled WGS sequence"/>
</dbReference>
<name>A0AAV4FG96_9GAST</name>
<keyword evidence="2" id="KW-0808">Transferase</keyword>
<feature type="compositionally biased region" description="Basic residues" evidence="1">
    <location>
        <begin position="79"/>
        <end position="92"/>
    </location>
</feature>
<dbReference type="GO" id="GO:0003964">
    <property type="term" value="F:RNA-directed DNA polymerase activity"/>
    <property type="evidence" value="ECO:0007669"/>
    <property type="project" value="UniProtKB-KW"/>
</dbReference>